<gene>
    <name evidence="4" type="ORF">HNR46_001177</name>
</gene>
<evidence type="ECO:0000256" key="1">
    <source>
        <dbReference type="ARBA" id="ARBA00023002"/>
    </source>
</evidence>
<evidence type="ECO:0000259" key="3">
    <source>
        <dbReference type="Pfam" id="PF01494"/>
    </source>
</evidence>
<dbReference type="GO" id="GO:0071949">
    <property type="term" value="F:FAD binding"/>
    <property type="evidence" value="ECO:0007669"/>
    <property type="project" value="InterPro"/>
</dbReference>
<dbReference type="Proteomes" id="UP000557717">
    <property type="component" value="Unassembled WGS sequence"/>
</dbReference>
<dbReference type="EMBL" id="JACHFD010000004">
    <property type="protein sequence ID" value="MBB5350943.1"/>
    <property type="molecule type" value="Genomic_DNA"/>
</dbReference>
<dbReference type="InterPro" id="IPR002938">
    <property type="entry name" value="FAD-bd"/>
</dbReference>
<protein>
    <submittedName>
        <fullName evidence="4">2-polyprenyl-6-methoxyphenol hydroxylase-like FAD-dependent oxidoreductase</fullName>
    </submittedName>
</protein>
<evidence type="ECO:0000313" key="4">
    <source>
        <dbReference type="EMBL" id="MBB5350943.1"/>
    </source>
</evidence>
<dbReference type="PANTHER" id="PTHR13789">
    <property type="entry name" value="MONOOXYGENASE"/>
    <property type="match status" value="1"/>
</dbReference>
<dbReference type="GO" id="GO:0004497">
    <property type="term" value="F:monooxygenase activity"/>
    <property type="evidence" value="ECO:0007669"/>
    <property type="project" value="UniProtKB-KW"/>
</dbReference>
<dbReference type="AlphaFoldDB" id="A0A840V0S6"/>
<dbReference type="Pfam" id="PF01494">
    <property type="entry name" value="FAD_binding_3"/>
    <property type="match status" value="1"/>
</dbReference>
<evidence type="ECO:0000256" key="2">
    <source>
        <dbReference type="ARBA" id="ARBA00023033"/>
    </source>
</evidence>
<keyword evidence="2" id="KW-0503">Monooxygenase</keyword>
<keyword evidence="1" id="KW-0560">Oxidoreductase</keyword>
<evidence type="ECO:0000313" key="5">
    <source>
        <dbReference type="Proteomes" id="UP000557717"/>
    </source>
</evidence>
<feature type="domain" description="FAD-binding" evidence="3">
    <location>
        <begin position="32"/>
        <end position="126"/>
    </location>
</feature>
<dbReference type="InterPro" id="IPR036188">
    <property type="entry name" value="FAD/NAD-bd_sf"/>
</dbReference>
<dbReference type="PRINTS" id="PR00420">
    <property type="entry name" value="RNGMNOXGNASE"/>
</dbReference>
<organism evidence="4 5">
    <name type="scientific">Haloferula luteola</name>
    <dbReference type="NCBI Taxonomy" id="595692"/>
    <lineage>
        <taxon>Bacteria</taxon>
        <taxon>Pseudomonadati</taxon>
        <taxon>Verrucomicrobiota</taxon>
        <taxon>Verrucomicrobiia</taxon>
        <taxon>Verrucomicrobiales</taxon>
        <taxon>Verrucomicrobiaceae</taxon>
        <taxon>Haloferula</taxon>
    </lineage>
</organism>
<dbReference type="PANTHER" id="PTHR13789:SF309">
    <property type="entry name" value="PUTATIVE (AFU_ORTHOLOGUE AFUA_6G14510)-RELATED"/>
    <property type="match status" value="1"/>
</dbReference>
<dbReference type="InterPro" id="IPR050493">
    <property type="entry name" value="FAD-dep_Monooxygenase_BioMet"/>
</dbReference>
<keyword evidence="5" id="KW-1185">Reference proteome</keyword>
<comment type="caution">
    <text evidence="4">The sequence shown here is derived from an EMBL/GenBank/DDBJ whole genome shotgun (WGS) entry which is preliminary data.</text>
</comment>
<reference evidence="4 5" key="1">
    <citation type="submission" date="2020-08" db="EMBL/GenBank/DDBJ databases">
        <title>Genomic Encyclopedia of Type Strains, Phase IV (KMG-IV): sequencing the most valuable type-strain genomes for metagenomic binning, comparative biology and taxonomic classification.</title>
        <authorList>
            <person name="Goeker M."/>
        </authorList>
    </citation>
    <scope>NUCLEOTIDE SEQUENCE [LARGE SCALE GENOMIC DNA]</scope>
    <source>
        <strain evidence="4 5">YC6886</strain>
    </source>
</reference>
<proteinExistence type="predicted"/>
<accession>A0A840V0S6</accession>
<dbReference type="Gene3D" id="3.50.50.60">
    <property type="entry name" value="FAD/NAD(P)-binding domain"/>
    <property type="match status" value="1"/>
</dbReference>
<name>A0A840V0S6_9BACT</name>
<sequence>MMESRGLDQTEALTSLFWSIRLDQDARWRAEPLDVWKARIVSLVPQAEGWLQQIETGDQILTARYGDVRQWSWHKEGLVLLGDAAHAMSPQLGQGVNLALRDASTLAQCLERYPMSEALARYSAARRLQLTYYSWATRGLTPLFQSDFDGLALPRRWVFRTLQHLPPARWAMTRTMAGWVGR</sequence>
<dbReference type="RefSeq" id="WP_184016667.1">
    <property type="nucleotide sequence ID" value="NZ_JACHFD010000004.1"/>
</dbReference>
<dbReference type="SUPFAM" id="SSF51905">
    <property type="entry name" value="FAD/NAD(P)-binding domain"/>
    <property type="match status" value="1"/>
</dbReference>